<feature type="transmembrane region" description="Helical" evidence="1">
    <location>
        <begin position="20"/>
        <end position="46"/>
    </location>
</feature>
<organism evidence="2 3">
    <name type="scientific">Streptomyces yanii</name>
    <dbReference type="NCBI Taxonomy" id="78510"/>
    <lineage>
        <taxon>Bacteria</taxon>
        <taxon>Bacillati</taxon>
        <taxon>Actinomycetota</taxon>
        <taxon>Actinomycetes</taxon>
        <taxon>Kitasatosporales</taxon>
        <taxon>Streptomycetaceae</taxon>
        <taxon>Streptomyces</taxon>
    </lineage>
</organism>
<dbReference type="InterPro" id="IPR059130">
    <property type="entry name" value="MmpA_put"/>
</dbReference>
<keyword evidence="1" id="KW-1133">Transmembrane helix</keyword>
<proteinExistence type="predicted"/>
<evidence type="ECO:0000313" key="3">
    <source>
        <dbReference type="Proteomes" id="UP001589710"/>
    </source>
</evidence>
<keyword evidence="3" id="KW-1185">Reference proteome</keyword>
<evidence type="ECO:0000256" key="1">
    <source>
        <dbReference type="SAM" id="Phobius"/>
    </source>
</evidence>
<dbReference type="EMBL" id="JBHMCG010000175">
    <property type="protein sequence ID" value="MFB9578403.1"/>
    <property type="molecule type" value="Genomic_DNA"/>
</dbReference>
<keyword evidence="1" id="KW-0812">Transmembrane</keyword>
<dbReference type="Proteomes" id="UP001589710">
    <property type="component" value="Unassembled WGS sequence"/>
</dbReference>
<reference evidence="2 3" key="1">
    <citation type="submission" date="2024-09" db="EMBL/GenBank/DDBJ databases">
        <authorList>
            <person name="Sun Q."/>
            <person name="Mori K."/>
        </authorList>
    </citation>
    <scope>NUCLEOTIDE SEQUENCE [LARGE SCALE GENOMIC DNA]</scope>
    <source>
        <strain evidence="2 3">JCM 3331</strain>
    </source>
</reference>
<name>A0ABV5RKT4_9ACTN</name>
<gene>
    <name evidence="2" type="primary">mmpA</name>
    <name evidence="2" type="ORF">ACFFTL_40615</name>
</gene>
<dbReference type="RefSeq" id="WP_345516320.1">
    <property type="nucleotide sequence ID" value="NZ_BAAAXD010000036.1"/>
</dbReference>
<protein>
    <submittedName>
        <fullName evidence="2">Morphogenic membrane protein MmpA</fullName>
    </submittedName>
</protein>
<dbReference type="NCBIfam" id="NF046122">
    <property type="entry name" value="morpho_MmpA"/>
    <property type="match status" value="1"/>
</dbReference>
<keyword evidence="1" id="KW-0472">Membrane</keyword>
<accession>A0ABV5RKT4</accession>
<comment type="caution">
    <text evidence="2">The sequence shown here is derived from an EMBL/GenBank/DDBJ whole genome shotgun (WGS) entry which is preliminary data.</text>
</comment>
<evidence type="ECO:0000313" key="2">
    <source>
        <dbReference type="EMBL" id="MFB9578403.1"/>
    </source>
</evidence>
<sequence length="47" mass="5138">MTDHRTPTRAGTVYVAQRRVAIGMTLGVLAGVVWTVSMICTLASWIF</sequence>